<evidence type="ECO:0000313" key="2">
    <source>
        <dbReference type="EMBL" id="SPO26414.1"/>
    </source>
</evidence>
<keyword evidence="1" id="KW-0732">Signal</keyword>
<evidence type="ECO:0000256" key="1">
    <source>
        <dbReference type="SAM" id="SignalP"/>
    </source>
</evidence>
<dbReference type="AlphaFoldDB" id="A0A5C3E6R7"/>
<accession>A0A5C3E6R7</accession>
<feature type="signal peptide" evidence="1">
    <location>
        <begin position="1"/>
        <end position="29"/>
    </location>
</feature>
<dbReference type="OrthoDB" id="2545532at2759"/>
<dbReference type="EMBL" id="OOIN01000014">
    <property type="protein sequence ID" value="SPO26414.1"/>
    <property type="molecule type" value="Genomic_DNA"/>
</dbReference>
<organism evidence="2 3">
    <name type="scientific">Ustilago trichophora</name>
    <dbReference type="NCBI Taxonomy" id="86804"/>
    <lineage>
        <taxon>Eukaryota</taxon>
        <taxon>Fungi</taxon>
        <taxon>Dikarya</taxon>
        <taxon>Basidiomycota</taxon>
        <taxon>Ustilaginomycotina</taxon>
        <taxon>Ustilaginomycetes</taxon>
        <taxon>Ustilaginales</taxon>
        <taxon>Ustilaginaceae</taxon>
        <taxon>Ustilago</taxon>
    </lineage>
</organism>
<name>A0A5C3E6R7_9BASI</name>
<reference evidence="2 3" key="1">
    <citation type="submission" date="2018-03" db="EMBL/GenBank/DDBJ databases">
        <authorList>
            <person name="Guldener U."/>
        </authorList>
    </citation>
    <scope>NUCLEOTIDE SEQUENCE [LARGE SCALE GENOMIC DNA]</scope>
    <source>
        <strain evidence="2 3">NBRC100155</strain>
    </source>
</reference>
<protein>
    <submittedName>
        <fullName evidence="2">Related to conserved hypothetical Ustilaginaceae-specific protein</fullName>
    </submittedName>
</protein>
<sequence length="205" mass="23166">MNRRIKPWTFMAFALESAILLQVLPSAMSIKMPPNDGPGPQVVHDFSHSSPSWHLLKQEPSDSCDPTPLYVDPEAYKERCKPSKGPCFGHVGASLIGTQISPWFEPLNMTDEVVLADDSAQSFAVQDATVAFEITYMQFDQLKLRYSNYDPATRCFDIQLSRNKKPKFRMSIGETSDLRDLDTLHGRETSTRFCSESLMINIRSL</sequence>
<proteinExistence type="predicted"/>
<keyword evidence="3" id="KW-1185">Reference proteome</keyword>
<dbReference type="Proteomes" id="UP000324022">
    <property type="component" value="Unassembled WGS sequence"/>
</dbReference>
<gene>
    <name evidence="2" type="ORF">UTRI_04003</name>
</gene>
<feature type="chain" id="PRO_5022950443" evidence="1">
    <location>
        <begin position="30"/>
        <end position="205"/>
    </location>
</feature>
<evidence type="ECO:0000313" key="3">
    <source>
        <dbReference type="Proteomes" id="UP000324022"/>
    </source>
</evidence>